<evidence type="ECO:0000313" key="2">
    <source>
        <dbReference type="EMBL" id="CAD7691759.1"/>
    </source>
</evidence>
<dbReference type="EMBL" id="CAJHUB010000775">
    <property type="protein sequence ID" value="CAD7691759.1"/>
    <property type="molecule type" value="Genomic_DNA"/>
</dbReference>
<dbReference type="Proteomes" id="UP000645828">
    <property type="component" value="Unassembled WGS sequence"/>
</dbReference>
<accession>A0A811ZSD8</accession>
<feature type="region of interest" description="Disordered" evidence="1">
    <location>
        <begin position="1"/>
        <end position="27"/>
    </location>
</feature>
<proteinExistence type="predicted"/>
<dbReference type="AlphaFoldDB" id="A0A811ZSD8"/>
<name>A0A811ZSD8_NYCPR</name>
<sequence>MKKLPQWRGPCGKELRSHQPPRELGNRSSPQLNLCYKFVGNLGANTSLYFSWAEVLPFLATVDLHWELPDSQKGGRGHISPQKETATHSFGRSPMDCLPCPNLLQQCWENRRACSVPVETSILWAPSTSPCWRHSAALVPLASCYLASLILFSVEPPSVATKQASVMGICTLSLYLTLEVWGSGDTLNTLKLLAPGPECTDMVQASLTLLSLTPKLRGHSHT</sequence>
<feature type="compositionally biased region" description="Basic and acidic residues" evidence="1">
    <location>
        <begin position="11"/>
        <end position="25"/>
    </location>
</feature>
<gene>
    <name evidence="2" type="ORF">NYPRO_LOCUS24553</name>
</gene>
<organism evidence="2 3">
    <name type="scientific">Nyctereutes procyonoides</name>
    <name type="common">Raccoon dog</name>
    <name type="synonym">Canis procyonoides</name>
    <dbReference type="NCBI Taxonomy" id="34880"/>
    <lineage>
        <taxon>Eukaryota</taxon>
        <taxon>Metazoa</taxon>
        <taxon>Chordata</taxon>
        <taxon>Craniata</taxon>
        <taxon>Vertebrata</taxon>
        <taxon>Euteleostomi</taxon>
        <taxon>Mammalia</taxon>
        <taxon>Eutheria</taxon>
        <taxon>Laurasiatheria</taxon>
        <taxon>Carnivora</taxon>
        <taxon>Caniformia</taxon>
        <taxon>Canidae</taxon>
        <taxon>Nyctereutes</taxon>
    </lineage>
</organism>
<keyword evidence="3" id="KW-1185">Reference proteome</keyword>
<protein>
    <submittedName>
        <fullName evidence="2">(raccoon dog) hypothetical protein</fullName>
    </submittedName>
</protein>
<evidence type="ECO:0000256" key="1">
    <source>
        <dbReference type="SAM" id="MobiDB-lite"/>
    </source>
</evidence>
<evidence type="ECO:0000313" key="3">
    <source>
        <dbReference type="Proteomes" id="UP000645828"/>
    </source>
</evidence>
<reference evidence="2" key="1">
    <citation type="submission" date="2020-12" db="EMBL/GenBank/DDBJ databases">
        <authorList>
            <consortium name="Molecular Ecology Group"/>
        </authorList>
    </citation>
    <scope>NUCLEOTIDE SEQUENCE</scope>
    <source>
        <strain evidence="2">TBG_1078</strain>
    </source>
</reference>
<comment type="caution">
    <text evidence="2">The sequence shown here is derived from an EMBL/GenBank/DDBJ whole genome shotgun (WGS) entry which is preliminary data.</text>
</comment>